<keyword evidence="3" id="KW-1185">Reference proteome</keyword>
<name>A0ABX1P0E6_9RHOO</name>
<accession>A0ABX1P0E6</accession>
<evidence type="ECO:0000256" key="1">
    <source>
        <dbReference type="SAM" id="SignalP"/>
    </source>
</evidence>
<gene>
    <name evidence="2" type="ORF">GPA24_18585</name>
</gene>
<dbReference type="Proteomes" id="UP000633943">
    <property type="component" value="Unassembled WGS sequence"/>
</dbReference>
<organism evidence="2 3">
    <name type="scientific">Aromatoleum bremense</name>
    <dbReference type="NCBI Taxonomy" id="76115"/>
    <lineage>
        <taxon>Bacteria</taxon>
        <taxon>Pseudomonadati</taxon>
        <taxon>Pseudomonadota</taxon>
        <taxon>Betaproteobacteria</taxon>
        <taxon>Rhodocyclales</taxon>
        <taxon>Rhodocyclaceae</taxon>
        <taxon>Aromatoleum</taxon>
    </lineage>
</organism>
<reference evidence="2 3" key="1">
    <citation type="submission" date="2019-12" db="EMBL/GenBank/DDBJ databases">
        <title>Comparative genomics gives insights into the taxonomy of the Azoarcus-Aromatoleum group and reveals separate origins of nif in the plant-associated Azoarcus and non-plant-associated Aromatoleum sub-groups.</title>
        <authorList>
            <person name="Lafos M."/>
            <person name="Maluk M."/>
            <person name="Batista M."/>
            <person name="Junghare M."/>
            <person name="Carmona M."/>
            <person name="Faoro H."/>
            <person name="Cruz L.M."/>
            <person name="Battistoni F."/>
            <person name="De Souza E."/>
            <person name="Pedrosa F."/>
            <person name="Chen W.-M."/>
            <person name="Poole P.S."/>
            <person name="Dixon R.A."/>
            <person name="James E.K."/>
        </authorList>
    </citation>
    <scope>NUCLEOTIDE SEQUENCE [LARGE SCALE GENOMIC DNA]</scope>
    <source>
        <strain evidence="2 3">PbN1</strain>
    </source>
</reference>
<feature type="chain" id="PRO_5047229713" description="Cell surface protein" evidence="1">
    <location>
        <begin position="22"/>
        <end position="460"/>
    </location>
</feature>
<evidence type="ECO:0008006" key="4">
    <source>
        <dbReference type="Google" id="ProtNLM"/>
    </source>
</evidence>
<protein>
    <recommendedName>
        <fullName evidence="4">Cell surface protein</fullName>
    </recommendedName>
</protein>
<comment type="caution">
    <text evidence="2">The sequence shown here is derived from an EMBL/GenBank/DDBJ whole genome shotgun (WGS) entry which is preliminary data.</text>
</comment>
<feature type="signal peptide" evidence="1">
    <location>
        <begin position="1"/>
        <end position="21"/>
    </location>
</feature>
<dbReference type="EMBL" id="WTVP01000083">
    <property type="protein sequence ID" value="NMG17508.1"/>
    <property type="molecule type" value="Genomic_DNA"/>
</dbReference>
<keyword evidence="1" id="KW-0732">Signal</keyword>
<dbReference type="RefSeq" id="WP_169204020.1">
    <property type="nucleotide sequence ID" value="NZ_CP059467.1"/>
</dbReference>
<proteinExistence type="predicted"/>
<evidence type="ECO:0000313" key="2">
    <source>
        <dbReference type="EMBL" id="NMG17508.1"/>
    </source>
</evidence>
<evidence type="ECO:0000313" key="3">
    <source>
        <dbReference type="Proteomes" id="UP000633943"/>
    </source>
</evidence>
<sequence length="460" mass="48346">MKKQLLASVVAGLGVVGSAHAVHVNPDGLGQVLLYPYYTVQDGYDTYVHVVNTTDSAKAVKVRFLEGKNSQEVLDFNLYLSPKDEWTGVITRTATGAQISSQDTSCIAPRQLTTPEAFRTTLFRNDSVNAAARTREGYLEIIEMGDLPSTVAAAATHTSAGVPTNCATVRAFADTVTLLPASGGLYGFNTLINVDAGLSTTVDAVALDDFWFADLASHTATGTTTPSLNNASGEAHILNGNQVVNATFASAAVDSVSAVLARTNVINDYVVGLDFDAMTDWVITFPTKRFYVNPGVLSTSTDTVARAPFSQKWLTDKSQSCDTIGITYYNREEKTEVGEGDFSPLPETQEAALCNEVNTISIVDNGGEGGLLGAAFTNAQIELAAGFNAGWMDIGFISAAADTGVTSLEGVNVAGLPVIGFALSSFTNGTLEVEGVNVMSNYGGSSVHKGVRSITLPTVD</sequence>